<keyword evidence="2" id="KW-1185">Reference proteome</keyword>
<name>A0ACB9ZDL3_9PEZI</name>
<sequence length="254" mass="28889">MVNRVPPNSHARQIHDAGDASAVFSFGNTLILKVKLTKGDAALREHKTLAFLSKQKLSFSIPTVLYHMEEPDRIYLFEPQMPGKSLNEAWWDMSAKEKEHVSSPVAHICSELRAFRTNVITGIDYNWMNSLREKRDDSPEALQKHCEELGMDCSTYVLSHNDLGPTNVLLDGDQIAVIDWDLAGYCPVEWVRTKFAVCRALDVESVTGDAGVKTDGEYRLLVERKLGDMGFPDVTEAYKRMWKIRSEEWKKGRL</sequence>
<evidence type="ECO:0000313" key="2">
    <source>
        <dbReference type="Proteomes" id="UP001497700"/>
    </source>
</evidence>
<organism evidence="1 2">
    <name type="scientific">Hypoxylon rubiginosum</name>
    <dbReference type="NCBI Taxonomy" id="110542"/>
    <lineage>
        <taxon>Eukaryota</taxon>
        <taxon>Fungi</taxon>
        <taxon>Dikarya</taxon>
        <taxon>Ascomycota</taxon>
        <taxon>Pezizomycotina</taxon>
        <taxon>Sordariomycetes</taxon>
        <taxon>Xylariomycetidae</taxon>
        <taxon>Xylariales</taxon>
        <taxon>Hypoxylaceae</taxon>
        <taxon>Hypoxylon</taxon>
    </lineage>
</organism>
<gene>
    <name evidence="1" type="ORF">F4820DRAFT_10635</name>
</gene>
<dbReference type="Proteomes" id="UP001497700">
    <property type="component" value="Unassembled WGS sequence"/>
</dbReference>
<reference evidence="1 2" key="1">
    <citation type="journal article" date="2022" name="New Phytol.">
        <title>Ecological generalism drives hyperdiversity of secondary metabolite gene clusters in xylarialean endophytes.</title>
        <authorList>
            <person name="Franco M.E.E."/>
            <person name="Wisecaver J.H."/>
            <person name="Arnold A.E."/>
            <person name="Ju Y.M."/>
            <person name="Slot J.C."/>
            <person name="Ahrendt S."/>
            <person name="Moore L.P."/>
            <person name="Eastman K.E."/>
            <person name="Scott K."/>
            <person name="Konkel Z."/>
            <person name="Mondo S.J."/>
            <person name="Kuo A."/>
            <person name="Hayes R.D."/>
            <person name="Haridas S."/>
            <person name="Andreopoulos B."/>
            <person name="Riley R."/>
            <person name="LaButti K."/>
            <person name="Pangilinan J."/>
            <person name="Lipzen A."/>
            <person name="Amirebrahimi M."/>
            <person name="Yan J."/>
            <person name="Adam C."/>
            <person name="Keymanesh K."/>
            <person name="Ng V."/>
            <person name="Louie K."/>
            <person name="Northen T."/>
            <person name="Drula E."/>
            <person name="Henrissat B."/>
            <person name="Hsieh H.M."/>
            <person name="Youens-Clark K."/>
            <person name="Lutzoni F."/>
            <person name="Miadlikowska J."/>
            <person name="Eastwood D.C."/>
            <person name="Hamelin R.C."/>
            <person name="Grigoriev I.V."/>
            <person name="U'Ren J.M."/>
        </authorList>
    </citation>
    <scope>NUCLEOTIDE SEQUENCE [LARGE SCALE GENOMIC DNA]</scope>
    <source>
        <strain evidence="1 2">CBS 119005</strain>
    </source>
</reference>
<evidence type="ECO:0000313" key="1">
    <source>
        <dbReference type="EMBL" id="KAI4869462.1"/>
    </source>
</evidence>
<proteinExistence type="predicted"/>
<dbReference type="EMBL" id="MU393430">
    <property type="protein sequence ID" value="KAI4869462.1"/>
    <property type="molecule type" value="Genomic_DNA"/>
</dbReference>
<comment type="caution">
    <text evidence="1">The sequence shown here is derived from an EMBL/GenBank/DDBJ whole genome shotgun (WGS) entry which is preliminary data.</text>
</comment>
<protein>
    <submittedName>
        <fullName evidence="1">Kinase-like domain-containing protein</fullName>
    </submittedName>
</protein>
<accession>A0ACB9ZDL3</accession>